<proteinExistence type="predicted"/>
<dbReference type="PANTHER" id="PTHR33880:SF19">
    <property type="entry name" value="EXPRESSED PROTEIN"/>
    <property type="match status" value="1"/>
</dbReference>
<dbReference type="AlphaFoldDB" id="A0AAF0X0N1"/>
<accession>A0AAF0X0N1</accession>
<dbReference type="PANTHER" id="PTHR33880">
    <property type="entry name" value="EXPRESSED PROTEIN"/>
    <property type="match status" value="1"/>
</dbReference>
<feature type="signal peptide" evidence="1">
    <location>
        <begin position="1"/>
        <end position="22"/>
    </location>
</feature>
<protein>
    <submittedName>
        <fullName evidence="2">Uncharacterized protein</fullName>
    </submittedName>
</protein>
<organism evidence="2 3">
    <name type="scientific">Daucus carota subsp. sativus</name>
    <name type="common">Carrot</name>
    <dbReference type="NCBI Taxonomy" id="79200"/>
    <lineage>
        <taxon>Eukaryota</taxon>
        <taxon>Viridiplantae</taxon>
        <taxon>Streptophyta</taxon>
        <taxon>Embryophyta</taxon>
        <taxon>Tracheophyta</taxon>
        <taxon>Spermatophyta</taxon>
        <taxon>Magnoliopsida</taxon>
        <taxon>eudicotyledons</taxon>
        <taxon>Gunneridae</taxon>
        <taxon>Pentapetalae</taxon>
        <taxon>asterids</taxon>
        <taxon>campanulids</taxon>
        <taxon>Apiales</taxon>
        <taxon>Apiaceae</taxon>
        <taxon>Apioideae</taxon>
        <taxon>Scandiceae</taxon>
        <taxon>Daucinae</taxon>
        <taxon>Daucus</taxon>
        <taxon>Daucus sect. Daucus</taxon>
    </lineage>
</organism>
<dbReference type="InterPro" id="IPR038941">
    <property type="entry name" value="At4g14100-like"/>
</dbReference>
<dbReference type="EMBL" id="CP093347">
    <property type="protein sequence ID" value="WOG99342.1"/>
    <property type="molecule type" value="Genomic_DNA"/>
</dbReference>
<feature type="chain" id="PRO_5042298022" evidence="1">
    <location>
        <begin position="23"/>
        <end position="213"/>
    </location>
</feature>
<keyword evidence="1" id="KW-0732">Signal</keyword>
<evidence type="ECO:0000313" key="3">
    <source>
        <dbReference type="Proteomes" id="UP000077755"/>
    </source>
</evidence>
<evidence type="ECO:0000313" key="2">
    <source>
        <dbReference type="EMBL" id="WOG99342.1"/>
    </source>
</evidence>
<gene>
    <name evidence="2" type="ORF">DCAR_0518690</name>
</gene>
<dbReference type="Proteomes" id="UP000077755">
    <property type="component" value="Chromosome 5"/>
</dbReference>
<reference evidence="2" key="2">
    <citation type="submission" date="2022-03" db="EMBL/GenBank/DDBJ databases">
        <title>Draft title - Genomic analysis of global carrot germplasm unveils the trajectory of domestication and the origin of high carotenoid orange carrot.</title>
        <authorList>
            <person name="Iorizzo M."/>
            <person name="Ellison S."/>
            <person name="Senalik D."/>
            <person name="Macko-Podgorni A."/>
            <person name="Grzebelus D."/>
            <person name="Bostan H."/>
            <person name="Rolling W."/>
            <person name="Curaba J."/>
            <person name="Simon P."/>
        </authorList>
    </citation>
    <scope>NUCLEOTIDE SEQUENCE</scope>
    <source>
        <tissue evidence="2">Leaf</tissue>
    </source>
</reference>
<sequence>MILMAPTTLYFLILLTTSLVSSSSLTDPTPKPWPLQFHSTMIAKFENGTQLEILDLWYDWPNGISMSIVQKQLGKLLYGPEWNNGTSFSYSLDSSEEPNWIEGAKYVGQEYMDGFLCNVWNKVDFIIYYEDVVSKRPVAWFFVQGTNEHIMTFEVGKVLDRNYWQAPVYCFDDAAGQKKNANMDILNSGAAVETGAYYESFLRSPGMKFKAGL</sequence>
<evidence type="ECO:0000256" key="1">
    <source>
        <dbReference type="SAM" id="SignalP"/>
    </source>
</evidence>
<keyword evidence="3" id="KW-1185">Reference proteome</keyword>
<reference evidence="2" key="1">
    <citation type="journal article" date="2016" name="Nat. Genet.">
        <title>A high-quality carrot genome assembly provides new insights into carotenoid accumulation and asterid genome evolution.</title>
        <authorList>
            <person name="Iorizzo M."/>
            <person name="Ellison S."/>
            <person name="Senalik D."/>
            <person name="Zeng P."/>
            <person name="Satapoomin P."/>
            <person name="Huang J."/>
            <person name="Bowman M."/>
            <person name="Iovene M."/>
            <person name="Sanseverino W."/>
            <person name="Cavagnaro P."/>
            <person name="Yildiz M."/>
            <person name="Macko-Podgorni A."/>
            <person name="Moranska E."/>
            <person name="Grzebelus E."/>
            <person name="Grzebelus D."/>
            <person name="Ashrafi H."/>
            <person name="Zheng Z."/>
            <person name="Cheng S."/>
            <person name="Spooner D."/>
            <person name="Van Deynze A."/>
            <person name="Simon P."/>
        </authorList>
    </citation>
    <scope>NUCLEOTIDE SEQUENCE</scope>
    <source>
        <tissue evidence="2">Leaf</tissue>
    </source>
</reference>
<name>A0AAF0X0N1_DAUCS</name>